<dbReference type="SUPFAM" id="SSF56219">
    <property type="entry name" value="DNase I-like"/>
    <property type="match status" value="1"/>
</dbReference>
<accession>A0A183STJ3</accession>
<keyword evidence="2" id="KW-1185">Reference proteome</keyword>
<name>A0A183STJ3_SCHSO</name>
<dbReference type="EMBL" id="UYSU01034190">
    <property type="protein sequence ID" value="VDL93926.1"/>
    <property type="molecule type" value="Genomic_DNA"/>
</dbReference>
<reference evidence="1 2" key="2">
    <citation type="submission" date="2018-11" db="EMBL/GenBank/DDBJ databases">
        <authorList>
            <consortium name="Pathogen Informatics"/>
        </authorList>
    </citation>
    <scope>NUCLEOTIDE SEQUENCE [LARGE SCALE GENOMIC DNA]</scope>
    <source>
        <strain evidence="1 2">NST_G2</strain>
    </source>
</reference>
<dbReference type="InterPro" id="IPR036691">
    <property type="entry name" value="Endo/exonu/phosph_ase_sf"/>
</dbReference>
<evidence type="ECO:0000313" key="3">
    <source>
        <dbReference type="WBParaSite" id="SSLN_0000782301-mRNA-1"/>
    </source>
</evidence>
<gene>
    <name evidence="1" type="ORF">SSLN_LOCUS7541</name>
</gene>
<dbReference type="Gene3D" id="3.60.10.10">
    <property type="entry name" value="Endonuclease/exonuclease/phosphatase"/>
    <property type="match status" value="1"/>
</dbReference>
<dbReference type="OrthoDB" id="6151446at2759"/>
<dbReference type="AlphaFoldDB" id="A0A183STJ3"/>
<sequence>MDTGTQSLMAHSMHQYHVDVCCLSEVRILDSVAREVKIPGVNSHFSLYHSGPRDSSGKHDVAIGLSDQAIHALLAWEPVNDRMAFAQLKGHLTNISVVSVYAPTLSYRIAQ</sequence>
<evidence type="ECO:0000313" key="2">
    <source>
        <dbReference type="Proteomes" id="UP000275846"/>
    </source>
</evidence>
<reference evidence="3" key="1">
    <citation type="submission" date="2016-06" db="UniProtKB">
        <authorList>
            <consortium name="WormBaseParasite"/>
        </authorList>
    </citation>
    <scope>IDENTIFICATION</scope>
</reference>
<evidence type="ECO:0000313" key="1">
    <source>
        <dbReference type="EMBL" id="VDL93926.1"/>
    </source>
</evidence>
<proteinExistence type="predicted"/>
<dbReference type="Proteomes" id="UP000275846">
    <property type="component" value="Unassembled WGS sequence"/>
</dbReference>
<organism evidence="3">
    <name type="scientific">Schistocephalus solidus</name>
    <name type="common">Tapeworm</name>
    <dbReference type="NCBI Taxonomy" id="70667"/>
    <lineage>
        <taxon>Eukaryota</taxon>
        <taxon>Metazoa</taxon>
        <taxon>Spiralia</taxon>
        <taxon>Lophotrochozoa</taxon>
        <taxon>Platyhelminthes</taxon>
        <taxon>Cestoda</taxon>
        <taxon>Eucestoda</taxon>
        <taxon>Diphyllobothriidea</taxon>
        <taxon>Diphyllobothriidae</taxon>
        <taxon>Schistocephalus</taxon>
    </lineage>
</organism>
<protein>
    <submittedName>
        <fullName evidence="3">LysR_substrate domain-containing protein</fullName>
    </submittedName>
</protein>
<dbReference type="WBParaSite" id="SSLN_0000782301-mRNA-1">
    <property type="protein sequence ID" value="SSLN_0000782301-mRNA-1"/>
    <property type="gene ID" value="SSLN_0000782301"/>
</dbReference>